<dbReference type="Proteomes" id="UP001497535">
    <property type="component" value="Unassembled WGS sequence"/>
</dbReference>
<comment type="caution">
    <text evidence="1">The sequence shown here is derived from an EMBL/GenBank/DDBJ whole genome shotgun (WGS) entry which is preliminary data.</text>
</comment>
<proteinExistence type="predicted"/>
<reference evidence="1" key="1">
    <citation type="submission" date="2023-11" db="EMBL/GenBank/DDBJ databases">
        <authorList>
            <person name="Poullet M."/>
        </authorList>
    </citation>
    <scope>NUCLEOTIDE SEQUENCE</scope>
    <source>
        <strain evidence="1">E1834</strain>
    </source>
</reference>
<evidence type="ECO:0000313" key="2">
    <source>
        <dbReference type="Proteomes" id="UP001497535"/>
    </source>
</evidence>
<protein>
    <submittedName>
        <fullName evidence="1">Uncharacterized protein</fullName>
    </submittedName>
</protein>
<accession>A0ACB0ZGF7</accession>
<evidence type="ECO:0000313" key="1">
    <source>
        <dbReference type="EMBL" id="CAK5078139.1"/>
    </source>
</evidence>
<name>A0ACB0ZGF7_MELEN</name>
<organism evidence="1 2">
    <name type="scientific">Meloidogyne enterolobii</name>
    <name type="common">Root-knot nematode worm</name>
    <name type="synonym">Meloidogyne mayaguensis</name>
    <dbReference type="NCBI Taxonomy" id="390850"/>
    <lineage>
        <taxon>Eukaryota</taxon>
        <taxon>Metazoa</taxon>
        <taxon>Ecdysozoa</taxon>
        <taxon>Nematoda</taxon>
        <taxon>Chromadorea</taxon>
        <taxon>Rhabditida</taxon>
        <taxon>Tylenchina</taxon>
        <taxon>Tylenchomorpha</taxon>
        <taxon>Tylenchoidea</taxon>
        <taxon>Meloidogynidae</taxon>
        <taxon>Meloidogyninae</taxon>
        <taxon>Meloidogyne</taxon>
    </lineage>
</organism>
<gene>
    <name evidence="1" type="ORF">MENTE1834_LOCUS25181</name>
</gene>
<sequence length="74" mass="9076">MKILTSHLFLFFNIKIIFLGHKILNFKNIFVATLTIYRQICSLKKLGCDYLFSRKLTVFFKFFFSNRRYRKNRI</sequence>
<keyword evidence="2" id="KW-1185">Reference proteome</keyword>
<dbReference type="EMBL" id="CAVMJV010000035">
    <property type="protein sequence ID" value="CAK5078139.1"/>
    <property type="molecule type" value="Genomic_DNA"/>
</dbReference>